<dbReference type="OrthoDB" id="425534at2759"/>
<dbReference type="KEGG" id="psco:LY89DRAFT_571959"/>
<dbReference type="RefSeq" id="XP_018078249.1">
    <property type="nucleotide sequence ID" value="XM_018208617.1"/>
</dbReference>
<reference evidence="1 2" key="1">
    <citation type="submission" date="2015-10" db="EMBL/GenBank/DDBJ databases">
        <title>Full genome of DAOMC 229536 Phialocephala scopiformis, a fungal endophyte of spruce producing the potent anti-insectan compound rugulosin.</title>
        <authorList>
            <consortium name="DOE Joint Genome Institute"/>
            <person name="Walker A.K."/>
            <person name="Frasz S.L."/>
            <person name="Seifert K.A."/>
            <person name="Miller J.D."/>
            <person name="Mondo S.J."/>
            <person name="Labutti K."/>
            <person name="Lipzen A."/>
            <person name="Dockter R."/>
            <person name="Kennedy M."/>
            <person name="Grigoriev I.V."/>
            <person name="Spatafora J.W."/>
        </authorList>
    </citation>
    <scope>NUCLEOTIDE SEQUENCE [LARGE SCALE GENOMIC DNA]</scope>
    <source>
        <strain evidence="1 2">CBS 120377</strain>
    </source>
</reference>
<organism evidence="1 2">
    <name type="scientific">Mollisia scopiformis</name>
    <name type="common">Conifer needle endophyte fungus</name>
    <name type="synonym">Phialocephala scopiformis</name>
    <dbReference type="NCBI Taxonomy" id="149040"/>
    <lineage>
        <taxon>Eukaryota</taxon>
        <taxon>Fungi</taxon>
        <taxon>Dikarya</taxon>
        <taxon>Ascomycota</taxon>
        <taxon>Pezizomycotina</taxon>
        <taxon>Leotiomycetes</taxon>
        <taxon>Helotiales</taxon>
        <taxon>Mollisiaceae</taxon>
        <taxon>Mollisia</taxon>
    </lineage>
</organism>
<feature type="non-terminal residue" evidence="1">
    <location>
        <position position="1"/>
    </location>
</feature>
<dbReference type="EMBL" id="KQ947404">
    <property type="protein sequence ID" value="KUJ23894.1"/>
    <property type="molecule type" value="Genomic_DNA"/>
</dbReference>
<dbReference type="InParanoid" id="A0A194XV35"/>
<accession>A0A194XV35</accession>
<dbReference type="GeneID" id="28818343"/>
<dbReference type="Proteomes" id="UP000070700">
    <property type="component" value="Unassembled WGS sequence"/>
</dbReference>
<evidence type="ECO:0000313" key="2">
    <source>
        <dbReference type="Proteomes" id="UP000070700"/>
    </source>
</evidence>
<sequence>HTSVAAQNLCAFGKINTFFQTGQLPGTDNYCPLEAGPWNITLPGPLSSFNDKRDIKESLVKLKA</sequence>
<proteinExistence type="predicted"/>
<gene>
    <name evidence="1" type="ORF">LY89DRAFT_571959</name>
</gene>
<evidence type="ECO:0000313" key="1">
    <source>
        <dbReference type="EMBL" id="KUJ23894.1"/>
    </source>
</evidence>
<protein>
    <submittedName>
        <fullName evidence="1">Uncharacterized protein</fullName>
    </submittedName>
</protein>
<keyword evidence="2" id="KW-1185">Reference proteome</keyword>
<name>A0A194XV35_MOLSC</name>
<dbReference type="AlphaFoldDB" id="A0A194XV35"/>